<dbReference type="RefSeq" id="XP_015283825.1">
    <property type="nucleotide sequence ID" value="XM_015428339.1"/>
</dbReference>
<sequence length="344" mass="39389">MAPGKNEVGTDKKDELPFSVSFCWSQTEDHSAHRREELLNGQVLMVLSARKACSPPRFDMNLCAARLKSLGIQMTTDQWRNLVQSAVLEPEVRKYMFYNSRVFGIAIAVVFYVTLWINLYSTLQIYSLGQNWKISILVTLAALVAALVIRFIIHHQQGKMNMNTDMRLVAANEVLMKHELLVGVTDKLDQLHSIPQLWFVHFTVEPCLQSLEESIINMKRNQESVLWHNLDELCLVTETAIFPAQEERAESSLEESPLLPDTKNKSRSALTCRELLQLIPDGAPKVMALQLLTIYSGYYVRLLVSNQLPEVPVRRHVMFNHIPCLCQFIELTVLGKRCFSFKLR</sequence>
<evidence type="ECO:0000256" key="1">
    <source>
        <dbReference type="SAM" id="Phobius"/>
    </source>
</evidence>
<gene>
    <name evidence="3" type="primary">LOC107124832</name>
</gene>
<keyword evidence="1" id="KW-0472">Membrane</keyword>
<dbReference type="PANTHER" id="PTHR31193:SF1">
    <property type="entry name" value="TRANSMEMBRANE PROTEIN 268"/>
    <property type="match status" value="1"/>
</dbReference>
<feature type="transmembrane region" description="Helical" evidence="1">
    <location>
        <begin position="102"/>
        <end position="120"/>
    </location>
</feature>
<dbReference type="InterPro" id="IPR028054">
    <property type="entry name" value="DUF4481"/>
</dbReference>
<evidence type="ECO:0000313" key="3">
    <source>
        <dbReference type="RefSeq" id="XP_015283825.1"/>
    </source>
</evidence>
<dbReference type="GeneID" id="107124832"/>
<reference evidence="3" key="1">
    <citation type="submission" date="2025-08" db="UniProtKB">
        <authorList>
            <consortium name="RefSeq"/>
        </authorList>
    </citation>
    <scope>IDENTIFICATION</scope>
</reference>
<keyword evidence="1 3" id="KW-0812">Transmembrane</keyword>
<dbReference type="PANTHER" id="PTHR31193">
    <property type="entry name" value="TRANSMEMBRANE PROTEIN C9ORF91"/>
    <property type="match status" value="1"/>
</dbReference>
<evidence type="ECO:0000313" key="2">
    <source>
        <dbReference type="Proteomes" id="UP000694871"/>
    </source>
</evidence>
<feature type="transmembrane region" description="Helical" evidence="1">
    <location>
        <begin position="132"/>
        <end position="153"/>
    </location>
</feature>
<organism evidence="2 3">
    <name type="scientific">Gekko japonicus</name>
    <name type="common">Schlegel's Japanese gecko</name>
    <dbReference type="NCBI Taxonomy" id="146911"/>
    <lineage>
        <taxon>Eukaryota</taxon>
        <taxon>Metazoa</taxon>
        <taxon>Chordata</taxon>
        <taxon>Craniata</taxon>
        <taxon>Vertebrata</taxon>
        <taxon>Euteleostomi</taxon>
        <taxon>Lepidosauria</taxon>
        <taxon>Squamata</taxon>
        <taxon>Bifurcata</taxon>
        <taxon>Gekkota</taxon>
        <taxon>Gekkonidae</taxon>
        <taxon>Gekkoninae</taxon>
        <taxon>Gekko</taxon>
    </lineage>
</organism>
<keyword evidence="1" id="KW-1133">Transmembrane helix</keyword>
<accession>A0ABM1LCY8</accession>
<dbReference type="Pfam" id="PF14800">
    <property type="entry name" value="DUF4481"/>
    <property type="match status" value="1"/>
</dbReference>
<dbReference type="Proteomes" id="UP000694871">
    <property type="component" value="Unplaced"/>
</dbReference>
<name>A0ABM1LCY8_GEKJA</name>
<proteinExistence type="predicted"/>
<protein>
    <submittedName>
        <fullName evidence="3">Transmembrane protein C9orf91 homolog</fullName>
    </submittedName>
</protein>
<keyword evidence="2" id="KW-1185">Reference proteome</keyword>